<dbReference type="GO" id="GO:0034244">
    <property type="term" value="P:negative regulation of transcription elongation by RNA polymerase II"/>
    <property type="evidence" value="ECO:0007669"/>
    <property type="project" value="TreeGrafter"/>
</dbReference>
<feature type="domain" description="HDAg" evidence="2">
    <location>
        <begin position="89"/>
        <end position="265"/>
    </location>
</feature>
<keyword evidence="3" id="KW-1185">Reference proteome</keyword>
<keyword evidence="4" id="KW-0251">Elongation factor</keyword>
<name>A0A6P3IAY7_BISBB</name>
<sequence>MASMRESDTGLWLHNKLGATDELWAPPSIASLLTAAVIDNIRLCFHGLSSAVKLKLLLGTLHLPRRTVDEMKGALTEIIQLASLDSDPWVLMVADILKSFPDSGALNLDLEEQNPNVQDILGELREKVNECEASAMLPLECQYLNKNALTTLAGPLTPPVKHFQLKRKPKSATLRAELLQKSTETAQQLKRSAGVPFHAKGRGLLRKMDTTSKAATRGGGSGKARPSAADRVLPCGLGGSSALPRRDLAGPGRPGFSVRSSNGPPASLGAGAPLALSAWPGRGLVHRRGSERAVACCRGPAPRPRPPLQPGRNLSLTREQMFAAQEMFKTANKVTRPEKALILGFMAGSRENPCQEQGDVIQIKLSEHTEDLPKSDGQGSTTMLVDTVFEMNYATGQWTRFKKYKPMANVS</sequence>
<dbReference type="CTD" id="7469"/>
<gene>
    <name evidence="4" type="primary">NELFA</name>
</gene>
<dbReference type="InterPro" id="IPR037517">
    <property type="entry name" value="HDAG_dom"/>
</dbReference>
<dbReference type="RefSeq" id="XP_010848892.1">
    <property type="nucleotide sequence ID" value="XM_010850590.1"/>
</dbReference>
<dbReference type="OrthoDB" id="2135488at2759"/>
<keyword evidence="4" id="KW-0648">Protein biosynthesis</keyword>
<protein>
    <submittedName>
        <fullName evidence="4">Negative elongation factor A</fullName>
    </submittedName>
</protein>
<evidence type="ECO:0000313" key="4">
    <source>
        <dbReference type="RefSeq" id="XP_010848892.1"/>
    </source>
</evidence>
<evidence type="ECO:0000259" key="2">
    <source>
        <dbReference type="PROSITE" id="PS51838"/>
    </source>
</evidence>
<dbReference type="Pfam" id="PF23553">
    <property type="entry name" value="NELF-A_N"/>
    <property type="match status" value="1"/>
</dbReference>
<dbReference type="Proteomes" id="UP000515208">
    <property type="component" value="Unplaced"/>
</dbReference>
<evidence type="ECO:0000256" key="1">
    <source>
        <dbReference type="SAM" id="MobiDB-lite"/>
    </source>
</evidence>
<dbReference type="InterPro" id="IPR056557">
    <property type="entry name" value="NELF-A_N"/>
</dbReference>
<dbReference type="GeneID" id="104996330"/>
<evidence type="ECO:0000313" key="3">
    <source>
        <dbReference type="Proteomes" id="UP000515208"/>
    </source>
</evidence>
<proteinExistence type="predicted"/>
<dbReference type="InterPro" id="IPR052828">
    <property type="entry name" value="NELF-A_domain"/>
</dbReference>
<dbReference type="GO" id="GO:0032021">
    <property type="term" value="C:NELF complex"/>
    <property type="evidence" value="ECO:0007669"/>
    <property type="project" value="TreeGrafter"/>
</dbReference>
<reference evidence="4" key="1">
    <citation type="submission" date="2025-08" db="UniProtKB">
        <authorList>
            <consortium name="RefSeq"/>
        </authorList>
    </citation>
    <scope>IDENTIFICATION</scope>
    <source>
        <tissue evidence="4">Blood</tissue>
    </source>
</reference>
<dbReference type="GO" id="GO:0003746">
    <property type="term" value="F:translation elongation factor activity"/>
    <property type="evidence" value="ECO:0007669"/>
    <property type="project" value="UniProtKB-KW"/>
</dbReference>
<dbReference type="PANTHER" id="PTHR13328">
    <property type="entry name" value="NEGATIVE ELONGATION FACTOR A NELF-A"/>
    <property type="match status" value="1"/>
</dbReference>
<dbReference type="AlphaFoldDB" id="A0A6P3IAY7"/>
<dbReference type="PANTHER" id="PTHR13328:SF4">
    <property type="entry name" value="NEGATIVE ELONGATION FACTOR A"/>
    <property type="match status" value="1"/>
</dbReference>
<dbReference type="PROSITE" id="PS51838">
    <property type="entry name" value="HDAG"/>
    <property type="match status" value="1"/>
</dbReference>
<feature type="region of interest" description="Disordered" evidence="1">
    <location>
        <begin position="187"/>
        <end position="264"/>
    </location>
</feature>
<organism evidence="3 4">
    <name type="scientific">Bison bison bison</name>
    <name type="common">North American plains bison</name>
    <dbReference type="NCBI Taxonomy" id="43346"/>
    <lineage>
        <taxon>Eukaryota</taxon>
        <taxon>Metazoa</taxon>
        <taxon>Chordata</taxon>
        <taxon>Craniata</taxon>
        <taxon>Vertebrata</taxon>
        <taxon>Euteleostomi</taxon>
        <taxon>Mammalia</taxon>
        <taxon>Eutheria</taxon>
        <taxon>Laurasiatheria</taxon>
        <taxon>Artiodactyla</taxon>
        <taxon>Ruminantia</taxon>
        <taxon>Pecora</taxon>
        <taxon>Bovidae</taxon>
        <taxon>Bovinae</taxon>
        <taxon>Bison</taxon>
    </lineage>
</organism>
<accession>A0A6P3IAY7</accession>
<dbReference type="KEGG" id="bbis:104996330"/>